<sequence length="266" mass="30644">MNIDFENIVNARDLGGLNATGGRQVRYGCLMRTAHLHDASDDDVQRLCNEYHIRRIFDFRSLDEAKYMPDRDIPGSVHHLLPTIDMSEEKRTGKAIPEEAFLDLESHIVNYSFYPEVQQMAADMYPSLIRSEYSQLQYATFMRLIIETPDGGVLWHCFQGKDRTGWGAAFLLSALGVSRDDIIRDFDLSNAAYTGLVARLCKDVEERGGGDREKEVIRAFMGVSTNNFKRTLNLIDQEYGSMNEYLRNQLMITQKDIRTLRKRYLH</sequence>
<gene>
    <name evidence="1" type="ORF">C7Y71_010315</name>
</gene>
<dbReference type="AlphaFoldDB" id="A0A5P8E8W0"/>
<name>A0A5P8E8W0_9BACT</name>
<evidence type="ECO:0000313" key="1">
    <source>
        <dbReference type="EMBL" id="QFQ13372.1"/>
    </source>
</evidence>
<organism evidence="1 2">
    <name type="scientific">Pseudoprevotella muciniphila</name>
    <dbReference type="NCBI Taxonomy" id="2133944"/>
    <lineage>
        <taxon>Bacteria</taxon>
        <taxon>Pseudomonadati</taxon>
        <taxon>Bacteroidota</taxon>
        <taxon>Bacteroidia</taxon>
        <taxon>Bacteroidales</taxon>
        <taxon>Prevotellaceae</taxon>
        <taxon>Pseudoprevotella</taxon>
    </lineage>
</organism>
<dbReference type="EMBL" id="CP033459">
    <property type="protein sequence ID" value="QFQ13372.1"/>
    <property type="molecule type" value="Genomic_DNA"/>
</dbReference>
<protein>
    <submittedName>
        <fullName evidence="1">Tyrosine-protein phosphatase</fullName>
    </submittedName>
</protein>
<dbReference type="InterPro" id="IPR029021">
    <property type="entry name" value="Prot-tyrosine_phosphatase-like"/>
</dbReference>
<proteinExistence type="predicted"/>
<dbReference type="SUPFAM" id="SSF52799">
    <property type="entry name" value="(Phosphotyrosine protein) phosphatases II"/>
    <property type="match status" value="1"/>
</dbReference>
<accession>A0A5P8E8W0</accession>
<dbReference type="Pfam" id="PF13350">
    <property type="entry name" value="Y_phosphatase3"/>
    <property type="match status" value="1"/>
</dbReference>
<keyword evidence="2" id="KW-1185">Reference proteome</keyword>
<dbReference type="GO" id="GO:0004721">
    <property type="term" value="F:phosphoprotein phosphatase activity"/>
    <property type="evidence" value="ECO:0007669"/>
    <property type="project" value="InterPro"/>
</dbReference>
<dbReference type="Proteomes" id="UP000249375">
    <property type="component" value="Chromosome"/>
</dbReference>
<dbReference type="Gene3D" id="3.90.190.10">
    <property type="entry name" value="Protein tyrosine phosphatase superfamily"/>
    <property type="match status" value="1"/>
</dbReference>
<reference evidence="1 2" key="1">
    <citation type="submission" date="2018-11" db="EMBL/GenBank/DDBJ databases">
        <authorList>
            <person name="Na S.W."/>
            <person name="Baik M."/>
        </authorList>
    </citation>
    <scope>NUCLEOTIDE SEQUENCE [LARGE SCALE GENOMIC DNA]</scope>
    <source>
        <strain evidence="1 2">E39</strain>
    </source>
</reference>
<dbReference type="RefSeq" id="WP_111897603.1">
    <property type="nucleotide sequence ID" value="NZ_CP033459.1"/>
</dbReference>
<dbReference type="OrthoDB" id="1188001at2"/>
<dbReference type="InterPro" id="IPR026893">
    <property type="entry name" value="Tyr/Ser_Pase_IphP-type"/>
</dbReference>
<dbReference type="KEGG" id="alq:C7Y71_010315"/>
<evidence type="ECO:0000313" key="2">
    <source>
        <dbReference type="Proteomes" id="UP000249375"/>
    </source>
</evidence>